<organism evidence="6 7">
    <name type="scientific">Flavobacterium aurantiibacter</name>
    <dbReference type="NCBI Taxonomy" id="2023067"/>
    <lineage>
        <taxon>Bacteria</taxon>
        <taxon>Pseudomonadati</taxon>
        <taxon>Bacteroidota</taxon>
        <taxon>Flavobacteriia</taxon>
        <taxon>Flavobacteriales</taxon>
        <taxon>Flavobacteriaceae</taxon>
        <taxon>Flavobacterium</taxon>
    </lineage>
</organism>
<dbReference type="PANTHER" id="PTHR30386">
    <property type="entry name" value="MEMBRANE FUSION SUBUNIT OF EMRAB-TOLC MULTIDRUG EFFLUX PUMP"/>
    <property type="match status" value="1"/>
</dbReference>
<feature type="coiled-coil region" evidence="5">
    <location>
        <begin position="67"/>
        <end position="101"/>
    </location>
</feature>
<dbReference type="RefSeq" id="WP_094485090.1">
    <property type="nucleotide sequence ID" value="NZ_NOXX01000116.1"/>
</dbReference>
<reference evidence="6 7" key="1">
    <citation type="submission" date="2017-07" db="EMBL/GenBank/DDBJ databases">
        <title>Flavobacterium cyanobacteriorum sp. nov., isolated from cyanobacterial aggregates in a eutrophic lake.</title>
        <authorList>
            <person name="Cai H."/>
        </authorList>
    </citation>
    <scope>NUCLEOTIDE SEQUENCE [LARGE SCALE GENOMIC DNA]</scope>
    <source>
        <strain evidence="6 7">TH167</strain>
    </source>
</reference>
<dbReference type="AlphaFoldDB" id="A0A256A6B2"/>
<keyword evidence="5" id="KW-0175">Coiled coil</keyword>
<dbReference type="GO" id="GO:0016020">
    <property type="term" value="C:membrane"/>
    <property type="evidence" value="ECO:0007669"/>
    <property type="project" value="UniProtKB-SubCell"/>
</dbReference>
<dbReference type="EMBL" id="NOXX01000116">
    <property type="protein sequence ID" value="OYQ48675.1"/>
    <property type="molecule type" value="Genomic_DNA"/>
</dbReference>
<evidence type="ECO:0000256" key="4">
    <source>
        <dbReference type="ARBA" id="ARBA00023136"/>
    </source>
</evidence>
<keyword evidence="7" id="KW-1185">Reference proteome</keyword>
<proteinExistence type="predicted"/>
<sequence>KDVFLLKSILDTISISKTKFPFHLFQNSQLGDIENSFATFQKEFLANELNNKLKPYQIESNAQRLEFNHLKERLSLLESQKNITESELEIQKSDLERYEKLYKKDIIAAQELEKHRLQYLQAEKGFKALLSTISQLKSSLNELKRNSQSTQINEEKDFINLDRSLTQVFFALKKSLSDWELSYVLKSSISGKVSYLQLWSENQPVNTGDVVFSVIPSLKSSYIAKAKAPAANAGKLAAKQLVNIRLLNYPDREFGVINGFVQNIAATPDKDGNLLIDITLPQGLKTSYEKDIAFQQEMSGTGDIITKDLRLLERFLYQFRDMVRR</sequence>
<dbReference type="Proteomes" id="UP000216035">
    <property type="component" value="Unassembled WGS sequence"/>
</dbReference>
<evidence type="ECO:0000313" key="6">
    <source>
        <dbReference type="EMBL" id="OYQ48675.1"/>
    </source>
</evidence>
<gene>
    <name evidence="6" type="ORF">CHX27_01955</name>
</gene>
<feature type="non-terminal residue" evidence="6">
    <location>
        <position position="1"/>
    </location>
</feature>
<evidence type="ECO:0000256" key="5">
    <source>
        <dbReference type="SAM" id="Coils"/>
    </source>
</evidence>
<evidence type="ECO:0000256" key="3">
    <source>
        <dbReference type="ARBA" id="ARBA00022989"/>
    </source>
</evidence>
<dbReference type="PANTHER" id="PTHR30386:SF26">
    <property type="entry name" value="TRANSPORT PROTEIN COMB"/>
    <property type="match status" value="1"/>
</dbReference>
<keyword evidence="3" id="KW-1133">Transmembrane helix</keyword>
<dbReference type="OrthoDB" id="7057889at2"/>
<accession>A0A256A6B2</accession>
<protein>
    <submittedName>
        <fullName evidence="6">HlyD family secretion protein</fullName>
    </submittedName>
</protein>
<evidence type="ECO:0000256" key="2">
    <source>
        <dbReference type="ARBA" id="ARBA00022692"/>
    </source>
</evidence>
<keyword evidence="4" id="KW-0472">Membrane</keyword>
<comment type="caution">
    <text evidence="6">The sequence shown here is derived from an EMBL/GenBank/DDBJ whole genome shotgun (WGS) entry which is preliminary data.</text>
</comment>
<name>A0A256A6B2_9FLAO</name>
<evidence type="ECO:0000256" key="1">
    <source>
        <dbReference type="ARBA" id="ARBA00004167"/>
    </source>
</evidence>
<feature type="coiled-coil region" evidence="5">
    <location>
        <begin position="126"/>
        <end position="153"/>
    </location>
</feature>
<comment type="subcellular location">
    <subcellularLocation>
        <location evidence="1">Membrane</location>
        <topology evidence="1">Single-pass membrane protein</topology>
    </subcellularLocation>
</comment>
<dbReference type="Gene3D" id="1.10.287.470">
    <property type="entry name" value="Helix hairpin bin"/>
    <property type="match status" value="1"/>
</dbReference>
<dbReference type="InterPro" id="IPR050739">
    <property type="entry name" value="MFP"/>
</dbReference>
<keyword evidence="2" id="KW-0812">Transmembrane</keyword>
<evidence type="ECO:0000313" key="7">
    <source>
        <dbReference type="Proteomes" id="UP000216035"/>
    </source>
</evidence>